<dbReference type="OrthoDB" id="2690674at2759"/>
<dbReference type="Pfam" id="PF12359">
    <property type="entry name" value="DUF3645"/>
    <property type="match status" value="1"/>
</dbReference>
<evidence type="ECO:0000256" key="6">
    <source>
        <dbReference type="ARBA" id="ARBA00022807"/>
    </source>
</evidence>
<evidence type="ECO:0000256" key="1">
    <source>
        <dbReference type="ARBA" id="ARBA00000707"/>
    </source>
</evidence>
<dbReference type="PANTHER" id="PTHR13367:SF33">
    <property type="entry name" value="P-LOOP CONTAINING NUCLEOSIDE TRIPHOSPHATE HYDROLASE PROTEIN"/>
    <property type="match status" value="1"/>
</dbReference>
<evidence type="ECO:0000256" key="4">
    <source>
        <dbReference type="ARBA" id="ARBA00022786"/>
    </source>
</evidence>
<dbReference type="GO" id="GO:0004843">
    <property type="term" value="F:cysteine-type deubiquitinase activity"/>
    <property type="evidence" value="ECO:0007669"/>
    <property type="project" value="UniProtKB-EC"/>
</dbReference>
<organism evidence="8 9">
    <name type="scientific">Rhizopogon vinicolor AM-OR11-026</name>
    <dbReference type="NCBI Taxonomy" id="1314800"/>
    <lineage>
        <taxon>Eukaryota</taxon>
        <taxon>Fungi</taxon>
        <taxon>Dikarya</taxon>
        <taxon>Basidiomycota</taxon>
        <taxon>Agaricomycotina</taxon>
        <taxon>Agaricomycetes</taxon>
        <taxon>Agaricomycetidae</taxon>
        <taxon>Boletales</taxon>
        <taxon>Suillineae</taxon>
        <taxon>Rhizopogonaceae</taxon>
        <taxon>Rhizopogon</taxon>
    </lineage>
</organism>
<dbReference type="Proteomes" id="UP000092154">
    <property type="component" value="Unassembled WGS sequence"/>
</dbReference>
<proteinExistence type="predicted"/>
<protein>
    <recommendedName>
        <fullName evidence="2">ubiquitinyl hydrolase 1</fullName>
        <ecNumber evidence="2">3.4.19.12</ecNumber>
    </recommendedName>
</protein>
<dbReference type="STRING" id="1314800.A0A1B7MF25"/>
<dbReference type="EMBL" id="KV449531">
    <property type="protein sequence ID" value="OAX31196.1"/>
    <property type="molecule type" value="Genomic_DNA"/>
</dbReference>
<dbReference type="PANTHER" id="PTHR13367">
    <property type="entry name" value="UBIQUITIN THIOESTERASE"/>
    <property type="match status" value="1"/>
</dbReference>
<evidence type="ECO:0000313" key="9">
    <source>
        <dbReference type="Proteomes" id="UP000092154"/>
    </source>
</evidence>
<dbReference type="InterPro" id="IPR051346">
    <property type="entry name" value="OTU_Deubiquitinase"/>
</dbReference>
<dbReference type="AlphaFoldDB" id="A0A1B7MF25"/>
<keyword evidence="3" id="KW-0645">Protease</keyword>
<evidence type="ECO:0000256" key="5">
    <source>
        <dbReference type="ARBA" id="ARBA00022801"/>
    </source>
</evidence>
<feature type="non-terminal residue" evidence="8">
    <location>
        <position position="76"/>
    </location>
</feature>
<dbReference type="InParanoid" id="A0A1B7MF25"/>
<keyword evidence="9" id="KW-1185">Reference proteome</keyword>
<evidence type="ECO:0000256" key="2">
    <source>
        <dbReference type="ARBA" id="ARBA00012759"/>
    </source>
</evidence>
<evidence type="ECO:0000256" key="3">
    <source>
        <dbReference type="ARBA" id="ARBA00022670"/>
    </source>
</evidence>
<gene>
    <name evidence="8" type="ORF">K503DRAFT_647823</name>
</gene>
<keyword evidence="5" id="KW-0378">Hydrolase</keyword>
<dbReference type="GO" id="GO:0006508">
    <property type="term" value="P:proteolysis"/>
    <property type="evidence" value="ECO:0007669"/>
    <property type="project" value="UniProtKB-KW"/>
</dbReference>
<dbReference type="EC" id="3.4.19.12" evidence="2"/>
<evidence type="ECO:0000313" key="8">
    <source>
        <dbReference type="EMBL" id="OAX31196.1"/>
    </source>
</evidence>
<evidence type="ECO:0000259" key="7">
    <source>
        <dbReference type="Pfam" id="PF12359"/>
    </source>
</evidence>
<keyword evidence="6" id="KW-0788">Thiol protease</keyword>
<reference evidence="8 9" key="1">
    <citation type="submission" date="2016-06" db="EMBL/GenBank/DDBJ databases">
        <title>Comparative genomics of the ectomycorrhizal sister species Rhizopogon vinicolor and Rhizopogon vesiculosus (Basidiomycota: Boletales) reveals a divergence of the mating type B locus.</title>
        <authorList>
            <consortium name="DOE Joint Genome Institute"/>
            <person name="Mujic A.B."/>
            <person name="Kuo A."/>
            <person name="Tritt A."/>
            <person name="Lipzen A."/>
            <person name="Chen C."/>
            <person name="Johnson J."/>
            <person name="Sharma A."/>
            <person name="Barry K."/>
            <person name="Grigoriev I.V."/>
            <person name="Spatafora J.W."/>
        </authorList>
    </citation>
    <scope>NUCLEOTIDE SEQUENCE [LARGE SCALE GENOMIC DNA]</scope>
    <source>
        <strain evidence="8 9">AM-OR11-026</strain>
    </source>
</reference>
<sequence length="76" mass="8781">WRIDYGLDPQRTMLAVPYRAKDVPSSRAEFGYPDIAIVLTCLSYYYGGLDEKQVAVCFSQLLKQNNPALEYETWIE</sequence>
<name>A0A1B7MF25_9AGAM</name>
<comment type="catalytic activity">
    <reaction evidence="1">
        <text>Thiol-dependent hydrolysis of ester, thioester, amide, peptide and isopeptide bonds formed by the C-terminal Gly of ubiquitin (a 76-residue protein attached to proteins as an intracellular targeting signal).</text>
        <dbReference type="EC" id="3.4.19.12"/>
    </reaction>
</comment>
<feature type="non-terminal residue" evidence="8">
    <location>
        <position position="1"/>
    </location>
</feature>
<dbReference type="InterPro" id="IPR022105">
    <property type="entry name" value="DUF3645"/>
</dbReference>
<feature type="domain" description="DUF3645" evidence="7">
    <location>
        <begin position="8"/>
        <end position="40"/>
    </location>
</feature>
<keyword evidence="4" id="KW-0833">Ubl conjugation pathway</keyword>
<accession>A0A1B7MF25</accession>